<reference evidence="2" key="1">
    <citation type="submission" date="2023-05" db="EMBL/GenBank/DDBJ databases">
        <authorList>
            <person name="Nardi F."/>
            <person name="Carapelli A."/>
            <person name="Cucini C."/>
        </authorList>
    </citation>
    <scope>NUCLEOTIDE SEQUENCE</scope>
    <source>
        <strain evidence="2">DMR45628</strain>
        <tissue evidence="2">Testes</tissue>
    </source>
</reference>
<gene>
    <name evidence="1" type="ORF">QE152_g37702</name>
    <name evidence="2" type="ORF">QE152_g37703</name>
</gene>
<evidence type="ECO:0000313" key="1">
    <source>
        <dbReference type="EMBL" id="KAK9685752.1"/>
    </source>
</evidence>
<protein>
    <recommendedName>
        <fullName evidence="4">Peptidase A2 domain-containing protein</fullName>
    </recommendedName>
</protein>
<accession>A0AAW1I957</accession>
<evidence type="ECO:0000313" key="3">
    <source>
        <dbReference type="Proteomes" id="UP001458880"/>
    </source>
</evidence>
<proteinExistence type="predicted"/>
<evidence type="ECO:0000313" key="2">
    <source>
        <dbReference type="EMBL" id="KAK9685753.1"/>
    </source>
</evidence>
<organism evidence="2 3">
    <name type="scientific">Popillia japonica</name>
    <name type="common">Japanese beetle</name>
    <dbReference type="NCBI Taxonomy" id="7064"/>
    <lineage>
        <taxon>Eukaryota</taxon>
        <taxon>Metazoa</taxon>
        <taxon>Ecdysozoa</taxon>
        <taxon>Arthropoda</taxon>
        <taxon>Hexapoda</taxon>
        <taxon>Insecta</taxon>
        <taxon>Pterygota</taxon>
        <taxon>Neoptera</taxon>
        <taxon>Endopterygota</taxon>
        <taxon>Coleoptera</taxon>
        <taxon>Polyphaga</taxon>
        <taxon>Scarabaeiformia</taxon>
        <taxon>Scarabaeidae</taxon>
        <taxon>Rutelinae</taxon>
        <taxon>Popillia</taxon>
    </lineage>
</organism>
<dbReference type="EMBL" id="JASPKY010000753">
    <property type="protein sequence ID" value="KAK9685752.1"/>
    <property type="molecule type" value="Genomic_DNA"/>
</dbReference>
<reference evidence="2 3" key="2">
    <citation type="journal article" date="2024" name="BMC Genomics">
        <title>De novo assembly and annotation of Popillia japonica's genome with initial clues to its potential as an invasive pest.</title>
        <authorList>
            <person name="Cucini C."/>
            <person name="Boschi S."/>
            <person name="Funari R."/>
            <person name="Cardaioli E."/>
            <person name="Iannotti N."/>
            <person name="Marturano G."/>
            <person name="Paoli F."/>
            <person name="Bruttini M."/>
            <person name="Carapelli A."/>
            <person name="Frati F."/>
            <person name="Nardi F."/>
        </authorList>
    </citation>
    <scope>NUCLEOTIDE SEQUENCE [LARGE SCALE GENOMIC DNA]</scope>
    <source>
        <strain evidence="2">DMR45628</strain>
    </source>
</reference>
<evidence type="ECO:0008006" key="4">
    <source>
        <dbReference type="Google" id="ProtNLM"/>
    </source>
</evidence>
<dbReference type="Proteomes" id="UP001458880">
    <property type="component" value="Unassembled WGS sequence"/>
</dbReference>
<dbReference type="SUPFAM" id="SSF50630">
    <property type="entry name" value="Acid proteases"/>
    <property type="match status" value="1"/>
</dbReference>
<dbReference type="AlphaFoldDB" id="A0AAW1I957"/>
<comment type="caution">
    <text evidence="2">The sequence shown here is derived from an EMBL/GenBank/DDBJ whole genome shotgun (WGS) entry which is preliminary data.</text>
</comment>
<dbReference type="EMBL" id="JASPKY010000753">
    <property type="protein sequence ID" value="KAK9685753.1"/>
    <property type="molecule type" value="Genomic_DNA"/>
</dbReference>
<keyword evidence="3" id="KW-1185">Reference proteome</keyword>
<name>A0AAW1I957_POPJA</name>
<dbReference type="InterPro" id="IPR021109">
    <property type="entry name" value="Peptidase_aspartic_dom_sf"/>
</dbReference>
<dbReference type="Gene3D" id="2.40.70.10">
    <property type="entry name" value="Acid Proteases"/>
    <property type="match status" value="1"/>
</dbReference>
<sequence>MKINKKSCEMELDTGIAVFTMSQKQFQKLWPTHQIVSTTTKLRTYTGEIIHPVGTAKMTFNYKEDSAKGTLFILPTGVDAILQEIAYGKFDWTGRKLGRWK</sequence>